<dbReference type="InterPro" id="IPR018060">
    <property type="entry name" value="HTH_AraC"/>
</dbReference>
<evidence type="ECO:0000256" key="2">
    <source>
        <dbReference type="ARBA" id="ARBA00023125"/>
    </source>
</evidence>
<dbReference type="SUPFAM" id="SSF46689">
    <property type="entry name" value="Homeodomain-like"/>
    <property type="match status" value="1"/>
</dbReference>
<feature type="domain" description="HTH araC/xylS-type" evidence="4">
    <location>
        <begin position="224"/>
        <end position="323"/>
    </location>
</feature>
<dbReference type="Pfam" id="PF12833">
    <property type="entry name" value="HTH_18"/>
    <property type="match status" value="1"/>
</dbReference>
<dbReference type="EMBL" id="BNAQ01000002">
    <property type="protein sequence ID" value="GHH15264.1"/>
    <property type="molecule type" value="Genomic_DNA"/>
</dbReference>
<comment type="caution">
    <text evidence="5">The sequence shown here is derived from an EMBL/GenBank/DDBJ whole genome shotgun (WGS) entry which is preliminary data.</text>
</comment>
<sequence>MSACRNEQNEAAATTIPIDYYSTGGLPAEDRYRAWRMRNWPRERAVYRTEPTEPFNTCWEASQLGEVTFVYTEITGQRWERRKEDIRESDFDPIIINLMIEGLAQGDMNGQAFYEPAGSLHFHDLGLPSLHVSTASKTYAVIIPRAVAHARFGPLSALHGLVVSPPKSDMLFAHAAQVRRSLPRLSAALAPALGRVFLDLIEILVGDVAPGETPRTSPEQALLSRAKEEIERRLGAGNITAANLSEVLGVPRARLFAAFAETGGLHAYIVSQRLERARTAIAEVDRGETIGAIAHRLGFSDASHLSRSFRTRFGMTPREYRGLVGAQTARDLAS</sequence>
<evidence type="ECO:0000256" key="3">
    <source>
        <dbReference type="ARBA" id="ARBA00023163"/>
    </source>
</evidence>
<evidence type="ECO:0000256" key="1">
    <source>
        <dbReference type="ARBA" id="ARBA00023015"/>
    </source>
</evidence>
<evidence type="ECO:0000313" key="6">
    <source>
        <dbReference type="Proteomes" id="UP000652430"/>
    </source>
</evidence>
<evidence type="ECO:0000313" key="5">
    <source>
        <dbReference type="EMBL" id="GHH15264.1"/>
    </source>
</evidence>
<keyword evidence="6" id="KW-1185">Reference proteome</keyword>
<dbReference type="Gene3D" id="1.10.10.60">
    <property type="entry name" value="Homeodomain-like"/>
    <property type="match status" value="1"/>
</dbReference>
<dbReference type="InterPro" id="IPR050204">
    <property type="entry name" value="AraC_XylS_family_regulators"/>
</dbReference>
<dbReference type="InterPro" id="IPR009057">
    <property type="entry name" value="Homeodomain-like_sf"/>
</dbReference>
<keyword evidence="2" id="KW-0238">DNA-binding</keyword>
<proteinExistence type="predicted"/>
<name>A0ABQ3LG43_9SPHN</name>
<dbReference type="SMART" id="SM00342">
    <property type="entry name" value="HTH_ARAC"/>
    <property type="match status" value="1"/>
</dbReference>
<reference evidence="6" key="1">
    <citation type="journal article" date="2019" name="Int. J. Syst. Evol. Microbiol.">
        <title>The Global Catalogue of Microorganisms (GCM) 10K type strain sequencing project: providing services to taxonomists for standard genome sequencing and annotation.</title>
        <authorList>
            <consortium name="The Broad Institute Genomics Platform"/>
            <consortium name="The Broad Institute Genome Sequencing Center for Infectious Disease"/>
            <person name="Wu L."/>
            <person name="Ma J."/>
        </authorList>
    </citation>
    <scope>NUCLEOTIDE SEQUENCE [LARGE SCALE GENOMIC DNA]</scope>
    <source>
        <strain evidence="6">CGMCC 1.8957</strain>
    </source>
</reference>
<dbReference type="PROSITE" id="PS00041">
    <property type="entry name" value="HTH_ARAC_FAMILY_1"/>
    <property type="match status" value="1"/>
</dbReference>
<dbReference type="InterPro" id="IPR018062">
    <property type="entry name" value="HTH_AraC-typ_CS"/>
</dbReference>
<evidence type="ECO:0000259" key="4">
    <source>
        <dbReference type="PROSITE" id="PS01124"/>
    </source>
</evidence>
<gene>
    <name evidence="5" type="ORF">GCM10008023_17850</name>
</gene>
<dbReference type="Proteomes" id="UP000652430">
    <property type="component" value="Unassembled WGS sequence"/>
</dbReference>
<dbReference type="PANTHER" id="PTHR46796:SF6">
    <property type="entry name" value="ARAC SUBFAMILY"/>
    <property type="match status" value="1"/>
</dbReference>
<accession>A0ABQ3LG43</accession>
<dbReference type="PANTHER" id="PTHR46796">
    <property type="entry name" value="HTH-TYPE TRANSCRIPTIONAL ACTIVATOR RHAS-RELATED"/>
    <property type="match status" value="1"/>
</dbReference>
<keyword evidence="1" id="KW-0805">Transcription regulation</keyword>
<organism evidence="5 6">
    <name type="scientific">Sphingomonas glacialis</name>
    <dbReference type="NCBI Taxonomy" id="658225"/>
    <lineage>
        <taxon>Bacteria</taxon>
        <taxon>Pseudomonadati</taxon>
        <taxon>Pseudomonadota</taxon>
        <taxon>Alphaproteobacteria</taxon>
        <taxon>Sphingomonadales</taxon>
        <taxon>Sphingomonadaceae</taxon>
        <taxon>Sphingomonas</taxon>
    </lineage>
</organism>
<dbReference type="PRINTS" id="PR00032">
    <property type="entry name" value="HTHARAC"/>
</dbReference>
<protein>
    <recommendedName>
        <fullName evidence="4">HTH araC/xylS-type domain-containing protein</fullName>
    </recommendedName>
</protein>
<dbReference type="PROSITE" id="PS01124">
    <property type="entry name" value="HTH_ARAC_FAMILY_2"/>
    <property type="match status" value="1"/>
</dbReference>
<keyword evidence="3" id="KW-0804">Transcription</keyword>
<dbReference type="InterPro" id="IPR020449">
    <property type="entry name" value="Tscrpt_reg_AraC-type_HTH"/>
</dbReference>